<dbReference type="InterPro" id="IPR025003">
    <property type="entry name" value="DUF3973"/>
</dbReference>
<evidence type="ECO:0000259" key="1">
    <source>
        <dbReference type="Pfam" id="PF13119"/>
    </source>
</evidence>
<gene>
    <name evidence="2" type="ORF">CBW46_017745</name>
</gene>
<dbReference type="RefSeq" id="WP_111361088.1">
    <property type="nucleotide sequence ID" value="NZ_NHRJ02000015.1"/>
</dbReference>
<dbReference type="OrthoDB" id="2636122at2"/>
<evidence type="ECO:0000313" key="2">
    <source>
        <dbReference type="EMBL" id="PZE19563.1"/>
    </source>
</evidence>
<dbReference type="EMBL" id="NHRJ02000015">
    <property type="protein sequence ID" value="PZE19563.1"/>
    <property type="molecule type" value="Genomic_DNA"/>
</dbReference>
<keyword evidence="3" id="KW-1185">Reference proteome</keyword>
<dbReference type="Pfam" id="PF13119">
    <property type="entry name" value="DUF3973"/>
    <property type="match status" value="1"/>
</dbReference>
<protein>
    <recommendedName>
        <fullName evidence="1">DUF3973 domain-containing protein</fullName>
    </recommendedName>
</protein>
<dbReference type="AlphaFoldDB" id="A0A2W1NKI4"/>
<evidence type="ECO:0000313" key="3">
    <source>
        <dbReference type="Proteomes" id="UP000214746"/>
    </source>
</evidence>
<dbReference type="Proteomes" id="UP000214746">
    <property type="component" value="Unassembled WGS sequence"/>
</dbReference>
<name>A0A2W1NKI4_PAEXE</name>
<sequence length="58" mass="6419">MYYCIQCAAIHAANGSDKEIIFQSGFHYVAGQRYHAGVCQLEVHVPEIQHTTHTTATA</sequence>
<feature type="domain" description="DUF3973" evidence="1">
    <location>
        <begin position="1"/>
        <end position="39"/>
    </location>
</feature>
<organism evidence="2 3">
    <name type="scientific">Paenibacillus xerothermodurans</name>
    <dbReference type="NCBI Taxonomy" id="1977292"/>
    <lineage>
        <taxon>Bacteria</taxon>
        <taxon>Bacillati</taxon>
        <taxon>Bacillota</taxon>
        <taxon>Bacilli</taxon>
        <taxon>Bacillales</taxon>
        <taxon>Paenibacillaceae</taxon>
        <taxon>Paenibacillus</taxon>
    </lineage>
</organism>
<reference evidence="2" key="1">
    <citation type="submission" date="2018-06" db="EMBL/GenBank/DDBJ databases">
        <title>Paenibacillus xerothermodurans sp. nov. an extremely dry heat resistant spore forming bacterium isolated from the soil of Cape Canaveral, Florida.</title>
        <authorList>
            <person name="Seuylemezian A."/>
            <person name="Kaur N."/>
            <person name="Patil P."/>
            <person name="Patil P."/>
            <person name="Mayilraj S."/>
            <person name="Vaishampayan P."/>
        </authorList>
    </citation>
    <scope>NUCLEOTIDE SEQUENCE [LARGE SCALE GENOMIC DNA]</scope>
    <source>
        <strain evidence="2">ATCC 27380</strain>
    </source>
</reference>
<accession>A0A2W1NKI4</accession>
<proteinExistence type="predicted"/>
<comment type="caution">
    <text evidence="2">The sequence shown here is derived from an EMBL/GenBank/DDBJ whole genome shotgun (WGS) entry which is preliminary data.</text>
</comment>